<evidence type="ECO:0000313" key="6">
    <source>
        <dbReference type="Proteomes" id="UP001556367"/>
    </source>
</evidence>
<dbReference type="Gene3D" id="3.20.20.80">
    <property type="entry name" value="Glycosidases"/>
    <property type="match status" value="1"/>
</dbReference>
<protein>
    <recommendedName>
        <fullName evidence="4">WSC domain-containing protein</fullName>
    </recommendedName>
</protein>
<dbReference type="InterPro" id="IPR005197">
    <property type="entry name" value="Glyco_hydro_71"/>
</dbReference>
<dbReference type="Pfam" id="PF03659">
    <property type="entry name" value="Glyco_hydro_71"/>
    <property type="match status" value="1"/>
</dbReference>
<dbReference type="EMBL" id="JASNQZ010000015">
    <property type="protein sequence ID" value="KAL0946527.1"/>
    <property type="molecule type" value="Genomic_DNA"/>
</dbReference>
<feature type="region of interest" description="Disordered" evidence="2">
    <location>
        <begin position="576"/>
        <end position="599"/>
    </location>
</feature>
<dbReference type="InterPro" id="IPR051589">
    <property type="entry name" value="Sialate-O-sulfotransferase"/>
</dbReference>
<feature type="domain" description="WSC" evidence="4">
    <location>
        <begin position="703"/>
        <end position="798"/>
    </location>
</feature>
<gene>
    <name evidence="5" type="ORF">HGRIS_012737</name>
</gene>
<feature type="signal peptide" evidence="3">
    <location>
        <begin position="1"/>
        <end position="18"/>
    </location>
</feature>
<comment type="caution">
    <text evidence="5">The sequence shown here is derived from an EMBL/GenBank/DDBJ whole genome shotgun (WGS) entry which is preliminary data.</text>
</comment>
<name>A0ABR3ITA1_9AGAR</name>
<dbReference type="SMART" id="SM00321">
    <property type="entry name" value="WSC"/>
    <property type="match status" value="3"/>
</dbReference>
<dbReference type="CDD" id="cd11577">
    <property type="entry name" value="GH71"/>
    <property type="match status" value="1"/>
</dbReference>
<dbReference type="Pfam" id="PF01822">
    <property type="entry name" value="WSC"/>
    <property type="match status" value="3"/>
</dbReference>
<keyword evidence="1" id="KW-0677">Repeat</keyword>
<feature type="compositionally biased region" description="Low complexity" evidence="2">
    <location>
        <begin position="577"/>
        <end position="599"/>
    </location>
</feature>
<evidence type="ECO:0000259" key="4">
    <source>
        <dbReference type="PROSITE" id="PS51212"/>
    </source>
</evidence>
<feature type="chain" id="PRO_5045989189" description="WSC domain-containing protein" evidence="3">
    <location>
        <begin position="19"/>
        <end position="819"/>
    </location>
</feature>
<dbReference type="PANTHER" id="PTHR45964">
    <property type="entry name" value="WSCD FAMILY MEMBER CG9164"/>
    <property type="match status" value="1"/>
</dbReference>
<dbReference type="InterPro" id="IPR002889">
    <property type="entry name" value="WSC_carb-bd"/>
</dbReference>
<organism evidence="5 6">
    <name type="scientific">Hohenbuehelia grisea</name>
    <dbReference type="NCBI Taxonomy" id="104357"/>
    <lineage>
        <taxon>Eukaryota</taxon>
        <taxon>Fungi</taxon>
        <taxon>Dikarya</taxon>
        <taxon>Basidiomycota</taxon>
        <taxon>Agaricomycotina</taxon>
        <taxon>Agaricomycetes</taxon>
        <taxon>Agaricomycetidae</taxon>
        <taxon>Agaricales</taxon>
        <taxon>Pleurotineae</taxon>
        <taxon>Pleurotaceae</taxon>
        <taxon>Hohenbuehelia</taxon>
    </lineage>
</organism>
<evidence type="ECO:0000256" key="2">
    <source>
        <dbReference type="SAM" id="MobiDB-lite"/>
    </source>
</evidence>
<accession>A0ABR3ITA1</accession>
<dbReference type="PANTHER" id="PTHR45964:SF5">
    <property type="entry name" value="WSCD FAMILY MEMBER CG9164"/>
    <property type="match status" value="1"/>
</dbReference>
<keyword evidence="6" id="KW-1185">Reference proteome</keyword>
<sequence>MHCTAVLFLLQFFAFATARHSYLLHRRQPTPVALPKNTTNPWGDDPIELQKRDGTKYVFMHHYVFIDIICVDQGGLSFDSLDTYPYTQSDWEDDLRQIQAKGVDAIALNIGSADWQRSQVASAYAAAAAIRASVKLFISFDFTEMPCSVSDVASRANQWSNHAYQFRVNGKTMISSYSGDCFGNDGWAAIKSQTNGYLMPFIWGLEGKFNQWPSLDSWYCWGCAWPNGNQYKTFDDDNYYINQLGSRFATTVSGWIYTHYSYKNFLQKSDNWLLNTRWEQLVGMRDKLTFVEMVTWNDYGESDYFGPIKGAQPDGTTWATGFPHTAWFDMSQYYITAFKTGSYPAITKDVVYFWARPHPAGITASGDPIGKPQGWDWLEDSLWAVVFATSSASVTLQSGNIQNTFNVGAGVSKLKIQLAPGQITVKMSKNGQVIINKTPNDFTYKTNTVRYNYNAYVDSASAMDTPIISSSTTSPTVPTPSSTSYTYLGCYLDPNNARVLNNGMTSSTSQTVASCMASCAARGFAYGGTEYSTECWCGSAIAQGASRVSESDCSMPCSGKSSDVCGGGNRISLYQVGSGSSGSSSTATSSSATPSSTPSGWSYVGCVAEGTTGSRRALTDKSFTGRSDMTAGVCQSLCSGYKYAATEYGNECYCGNTLTNNGATGNPIDPSSCNSNCAGDSSQKCGGGWIMSLYTNGGSASTSWTSAGCYIDGGSRMLRGLSTSNSAMTTEMCISTCTGAGYSIAATEYGSECYCGNQIFKEGGAGVPTSSGDCSMSCSGNSGQKCGSSWRGNVYLGLNAPSLTRRQPSWWRRSVLSGR</sequence>
<keyword evidence="3" id="KW-0732">Signal</keyword>
<evidence type="ECO:0000256" key="3">
    <source>
        <dbReference type="SAM" id="SignalP"/>
    </source>
</evidence>
<reference evidence="6" key="1">
    <citation type="submission" date="2024-06" db="EMBL/GenBank/DDBJ databases">
        <title>Multi-omics analyses provide insights into the biosynthesis of the anticancer antibiotic pleurotin in Hohenbuehelia grisea.</title>
        <authorList>
            <person name="Weaver J.A."/>
            <person name="Alberti F."/>
        </authorList>
    </citation>
    <scope>NUCLEOTIDE SEQUENCE [LARGE SCALE GENOMIC DNA]</scope>
    <source>
        <strain evidence="6">T-177</strain>
    </source>
</reference>
<dbReference type="Proteomes" id="UP001556367">
    <property type="component" value="Unassembled WGS sequence"/>
</dbReference>
<feature type="domain" description="WSC" evidence="4">
    <location>
        <begin position="484"/>
        <end position="577"/>
    </location>
</feature>
<evidence type="ECO:0000313" key="5">
    <source>
        <dbReference type="EMBL" id="KAL0946527.1"/>
    </source>
</evidence>
<evidence type="ECO:0000256" key="1">
    <source>
        <dbReference type="ARBA" id="ARBA00022737"/>
    </source>
</evidence>
<proteinExistence type="predicted"/>
<feature type="domain" description="WSC" evidence="4">
    <location>
        <begin position="600"/>
        <end position="697"/>
    </location>
</feature>
<dbReference type="PROSITE" id="PS51212">
    <property type="entry name" value="WSC"/>
    <property type="match status" value="3"/>
</dbReference>